<feature type="coiled-coil region" evidence="1">
    <location>
        <begin position="127"/>
        <end position="168"/>
    </location>
</feature>
<evidence type="ECO:0000313" key="3">
    <source>
        <dbReference type="EMBL" id="KAJ3481853.1"/>
    </source>
</evidence>
<proteinExistence type="predicted"/>
<dbReference type="EMBL" id="JANAWD010000300">
    <property type="protein sequence ID" value="KAJ3481853.1"/>
    <property type="molecule type" value="Genomic_DNA"/>
</dbReference>
<sequence length="422" mass="46792">MFSTISHNSQSSDAIDRLWGRLLHQDSDTQRQSHGNLTKGPPIVPTDKAGTSVRILLHDTRANLEEFSTRVHKLTDSIDEAKREISTIQKLFQSDRETTIEKVVNVVNRCQMEIQRSIGSPAQAADVEGLRTEVSHIDKQIEALEKKIEVLTLMNQNQIQALQTLQEQQGQMSTMLAPLLPLLQSVPLHLDSAKSDFTENLKRFEQNQNRQIDLLLARSQSSAETRSRSLGSVALYDTPSSSPILVPQKRRSQCSPRARLSINPELSLDLPSPHSVHPFCSSQSDGGIGPYTDTPASASKRFRENDSRVTPRPITPPVHPDQDNPFPIIPASTMNGSSPPRCSFAHPLFPGPVDMEIPAQRLPGTARHGLVIPIDSPLEKSISSANTKPMSLKERREKLTSHVVSEGKRYILLDDNDDEGSD</sequence>
<evidence type="ECO:0000256" key="1">
    <source>
        <dbReference type="SAM" id="Coils"/>
    </source>
</evidence>
<gene>
    <name evidence="3" type="ORF">NLI96_g7380</name>
</gene>
<accession>A0AAD5V121</accession>
<organism evidence="3 4">
    <name type="scientific">Meripilus lineatus</name>
    <dbReference type="NCBI Taxonomy" id="2056292"/>
    <lineage>
        <taxon>Eukaryota</taxon>
        <taxon>Fungi</taxon>
        <taxon>Dikarya</taxon>
        <taxon>Basidiomycota</taxon>
        <taxon>Agaricomycotina</taxon>
        <taxon>Agaricomycetes</taxon>
        <taxon>Polyporales</taxon>
        <taxon>Meripilaceae</taxon>
        <taxon>Meripilus</taxon>
    </lineage>
</organism>
<keyword evidence="1" id="KW-0175">Coiled coil</keyword>
<comment type="caution">
    <text evidence="3">The sequence shown here is derived from an EMBL/GenBank/DDBJ whole genome shotgun (WGS) entry which is preliminary data.</text>
</comment>
<keyword evidence="4" id="KW-1185">Reference proteome</keyword>
<dbReference type="AlphaFoldDB" id="A0AAD5V121"/>
<dbReference type="Proteomes" id="UP001212997">
    <property type="component" value="Unassembled WGS sequence"/>
</dbReference>
<name>A0AAD5V121_9APHY</name>
<feature type="coiled-coil region" evidence="1">
    <location>
        <begin position="64"/>
        <end position="91"/>
    </location>
</feature>
<protein>
    <submittedName>
        <fullName evidence="3">Uncharacterized protein</fullName>
    </submittedName>
</protein>
<evidence type="ECO:0000256" key="2">
    <source>
        <dbReference type="SAM" id="MobiDB-lite"/>
    </source>
</evidence>
<feature type="region of interest" description="Disordered" evidence="2">
    <location>
        <begin position="281"/>
        <end position="324"/>
    </location>
</feature>
<evidence type="ECO:0000313" key="4">
    <source>
        <dbReference type="Proteomes" id="UP001212997"/>
    </source>
</evidence>
<reference evidence="3" key="1">
    <citation type="submission" date="2022-07" db="EMBL/GenBank/DDBJ databases">
        <title>Genome Sequence of Physisporinus lineatus.</title>
        <authorList>
            <person name="Buettner E."/>
        </authorList>
    </citation>
    <scope>NUCLEOTIDE SEQUENCE</scope>
    <source>
        <strain evidence="3">VT162</strain>
    </source>
</reference>